<name>A0ACC3D853_9PEZI</name>
<proteinExistence type="predicted"/>
<reference evidence="1" key="1">
    <citation type="submission" date="2024-09" db="EMBL/GenBank/DDBJ databases">
        <title>Black Yeasts Isolated from many extreme environments.</title>
        <authorList>
            <person name="Coleine C."/>
            <person name="Stajich J.E."/>
            <person name="Selbmann L."/>
        </authorList>
    </citation>
    <scope>NUCLEOTIDE SEQUENCE</scope>
    <source>
        <strain evidence="1">CCFEE 5737</strain>
    </source>
</reference>
<keyword evidence="2" id="KW-1185">Reference proteome</keyword>
<dbReference type="Proteomes" id="UP001186974">
    <property type="component" value="Unassembled WGS sequence"/>
</dbReference>
<organism evidence="1 2">
    <name type="scientific">Coniosporium uncinatum</name>
    <dbReference type="NCBI Taxonomy" id="93489"/>
    <lineage>
        <taxon>Eukaryota</taxon>
        <taxon>Fungi</taxon>
        <taxon>Dikarya</taxon>
        <taxon>Ascomycota</taxon>
        <taxon>Pezizomycotina</taxon>
        <taxon>Dothideomycetes</taxon>
        <taxon>Dothideomycetes incertae sedis</taxon>
        <taxon>Coniosporium</taxon>
    </lineage>
</organism>
<protein>
    <submittedName>
        <fullName evidence="1">Uncharacterized protein</fullName>
    </submittedName>
</protein>
<dbReference type="EMBL" id="JAWDJW010006918">
    <property type="protein sequence ID" value="KAK3063273.1"/>
    <property type="molecule type" value="Genomic_DNA"/>
</dbReference>
<evidence type="ECO:0000313" key="1">
    <source>
        <dbReference type="EMBL" id="KAK3063273.1"/>
    </source>
</evidence>
<feature type="non-terminal residue" evidence="1">
    <location>
        <position position="1"/>
    </location>
</feature>
<gene>
    <name evidence="1" type="ORF">LTS18_001721</name>
</gene>
<sequence>SAAVQTIPAPNDAPSPRVGSASTALNGSIYYYSGRGGVAMAPIEESGKLWSYDASSSQWKMISPSDASAPFPAARSYHTMTNDGSNTLYLHAGCPEKGRLSDLWAFDVKAKTWKELPTAPDPPRGGASVTFCSGKLYRMNGFDGKHEQGGHLDVYDVSQGAWSTIDFPADGKTGPEARSVGALLPLQEEGKQVLVTLFGEHDPSSLGHAGAGKMLGNVWAYDIEAATWTEVKASGQAPQPRGWFDADVLKTSEGKEAIVVHGGLAEDNSRLGDVWIMGII</sequence>
<comment type="caution">
    <text evidence="1">The sequence shown here is derived from an EMBL/GenBank/DDBJ whole genome shotgun (WGS) entry which is preliminary data.</text>
</comment>
<evidence type="ECO:0000313" key="2">
    <source>
        <dbReference type="Proteomes" id="UP001186974"/>
    </source>
</evidence>
<accession>A0ACC3D853</accession>